<dbReference type="EMBL" id="JAATIS010005477">
    <property type="protein sequence ID" value="KAG2459398.1"/>
    <property type="molecule type" value="Genomic_DNA"/>
</dbReference>
<dbReference type="SUPFAM" id="SSF54236">
    <property type="entry name" value="Ubiquitin-like"/>
    <property type="match status" value="1"/>
</dbReference>
<dbReference type="InterPro" id="IPR001012">
    <property type="entry name" value="UBX_dom"/>
</dbReference>
<dbReference type="RefSeq" id="XP_039611669.1">
    <property type="nucleotide sequence ID" value="XM_039755735.1"/>
</dbReference>
<evidence type="ECO:0000313" key="3">
    <source>
        <dbReference type="Proteomes" id="UP000886611"/>
    </source>
</evidence>
<dbReference type="Proteomes" id="UP000886611">
    <property type="component" value="Unassembled WGS sequence"/>
</dbReference>
<feature type="non-terminal residue" evidence="2">
    <location>
        <position position="1"/>
    </location>
</feature>
<dbReference type="RefSeq" id="XP_039611674.1">
    <property type="nucleotide sequence ID" value="XM_039755740.1"/>
</dbReference>
<dbReference type="RefSeq" id="XP_039611673.1">
    <property type="nucleotide sequence ID" value="XM_039755739.1"/>
</dbReference>
<feature type="non-terminal residue" evidence="2">
    <location>
        <position position="254"/>
    </location>
</feature>
<accession>A0A8X7X0Z6</accession>
<protein>
    <submittedName>
        <fullName evidence="2">UBX10 protein</fullName>
    </submittedName>
</protein>
<dbReference type="Pfam" id="PF00789">
    <property type="entry name" value="UBX"/>
    <property type="match status" value="1"/>
</dbReference>
<dbReference type="PROSITE" id="PS50033">
    <property type="entry name" value="UBX"/>
    <property type="match status" value="1"/>
</dbReference>
<dbReference type="Gene3D" id="3.10.20.90">
    <property type="entry name" value="Phosphatidylinositol 3-kinase Catalytic Subunit, Chain A, domain 1"/>
    <property type="match status" value="1"/>
</dbReference>
<dbReference type="GeneID" id="120530921"/>
<evidence type="ECO:0000313" key="2">
    <source>
        <dbReference type="EMBL" id="KAG2459398.1"/>
    </source>
</evidence>
<dbReference type="AlphaFoldDB" id="A0A8X7X0Z6"/>
<dbReference type="RefSeq" id="XP_039611672.1">
    <property type="nucleotide sequence ID" value="XM_039755738.1"/>
</dbReference>
<keyword evidence="3" id="KW-1185">Reference proteome</keyword>
<feature type="domain" description="UBX" evidence="1">
    <location>
        <begin position="179"/>
        <end position="249"/>
    </location>
</feature>
<dbReference type="InterPro" id="IPR029071">
    <property type="entry name" value="Ubiquitin-like_domsf"/>
</dbReference>
<gene>
    <name evidence="2" type="primary">Ubxn10</name>
    <name evidence="2" type="ORF">GTO96_0018979</name>
</gene>
<dbReference type="RefSeq" id="XP_039611670.1">
    <property type="nucleotide sequence ID" value="XM_039755736.1"/>
</dbReference>
<proteinExistence type="predicted"/>
<sequence>MHVTRPKSAKGRNRLPSSYSAAVQAVSCQGDSIASRPSTSSLDQTGRTFCASPQPSLATADDIQEFLQQFPVRPSSSLNRYRVLPSIQQGGGCVAAQGMEASTKVSGRTQRCSPIDLQMLRSTADDQHLRSETVVVGEPEMSGNRLNYETGRVSKTFGSLQGTERRPPDYLEDGKCVILAVRSPTGERFQHTFSATDTLSRVLDTAEARFGAVYKNVLIETMDVPRRSFSDMSKTLTECGIQTKSVLCIQEHLE</sequence>
<dbReference type="OrthoDB" id="436606at2759"/>
<comment type="caution">
    <text evidence="2">The sequence shown here is derived from an EMBL/GenBank/DDBJ whole genome shotgun (WGS) entry which is preliminary data.</text>
</comment>
<evidence type="ECO:0000259" key="1">
    <source>
        <dbReference type="PROSITE" id="PS50033"/>
    </source>
</evidence>
<organism evidence="2 3">
    <name type="scientific">Polypterus senegalus</name>
    <name type="common">Senegal bichir</name>
    <dbReference type="NCBI Taxonomy" id="55291"/>
    <lineage>
        <taxon>Eukaryota</taxon>
        <taxon>Metazoa</taxon>
        <taxon>Chordata</taxon>
        <taxon>Craniata</taxon>
        <taxon>Vertebrata</taxon>
        <taxon>Euteleostomi</taxon>
        <taxon>Actinopterygii</taxon>
        <taxon>Polypteriformes</taxon>
        <taxon>Polypteridae</taxon>
        <taxon>Polypterus</taxon>
    </lineage>
</organism>
<name>A0A8X7X0Z6_POLSE</name>
<dbReference type="RefSeq" id="XP_039611671.1">
    <property type="nucleotide sequence ID" value="XM_039755737.1"/>
</dbReference>
<reference evidence="2 3" key="1">
    <citation type="journal article" date="2021" name="Cell">
        <title>Tracing the genetic footprints of vertebrate landing in non-teleost ray-finned fishes.</title>
        <authorList>
            <person name="Bi X."/>
            <person name="Wang K."/>
            <person name="Yang L."/>
            <person name="Pan H."/>
            <person name="Jiang H."/>
            <person name="Wei Q."/>
            <person name="Fang M."/>
            <person name="Yu H."/>
            <person name="Zhu C."/>
            <person name="Cai Y."/>
            <person name="He Y."/>
            <person name="Gan X."/>
            <person name="Zeng H."/>
            <person name="Yu D."/>
            <person name="Zhu Y."/>
            <person name="Jiang H."/>
            <person name="Qiu Q."/>
            <person name="Yang H."/>
            <person name="Zhang Y.E."/>
            <person name="Wang W."/>
            <person name="Zhu M."/>
            <person name="He S."/>
            <person name="Zhang G."/>
        </authorList>
    </citation>
    <scope>NUCLEOTIDE SEQUENCE [LARGE SCALE GENOMIC DNA]</scope>
    <source>
        <strain evidence="2">Bchr_013</strain>
    </source>
</reference>